<organism evidence="2 3">
    <name type="scientific">Urbifossiella limnaea</name>
    <dbReference type="NCBI Taxonomy" id="2528023"/>
    <lineage>
        <taxon>Bacteria</taxon>
        <taxon>Pseudomonadati</taxon>
        <taxon>Planctomycetota</taxon>
        <taxon>Planctomycetia</taxon>
        <taxon>Gemmatales</taxon>
        <taxon>Gemmataceae</taxon>
        <taxon>Urbifossiella</taxon>
    </lineage>
</organism>
<dbReference type="Pfam" id="PF07618">
    <property type="entry name" value="DUF1580"/>
    <property type="match status" value="1"/>
</dbReference>
<dbReference type="RefSeq" id="WP_145243841.1">
    <property type="nucleotide sequence ID" value="NZ_CP036273.1"/>
</dbReference>
<accession>A0A517Y1G2</accession>
<dbReference type="KEGG" id="uli:ETAA1_56130"/>
<sequence>MTDILAETVLTIAQAAREEPGAKGAAHASRYRLVRWATRGVRVGGVVVRLEAVRSGGNWVTSREALARFRAATTAAASGPVTPARTPAERRRESEAAERALIAAGW</sequence>
<feature type="region of interest" description="Disordered" evidence="1">
    <location>
        <begin position="77"/>
        <end position="97"/>
    </location>
</feature>
<evidence type="ECO:0008006" key="4">
    <source>
        <dbReference type="Google" id="ProtNLM"/>
    </source>
</evidence>
<dbReference type="AlphaFoldDB" id="A0A517Y1G2"/>
<evidence type="ECO:0000256" key="1">
    <source>
        <dbReference type="SAM" id="MobiDB-lite"/>
    </source>
</evidence>
<dbReference type="EMBL" id="CP036273">
    <property type="protein sequence ID" value="QDU23609.1"/>
    <property type="molecule type" value="Genomic_DNA"/>
</dbReference>
<dbReference type="Proteomes" id="UP000319576">
    <property type="component" value="Chromosome"/>
</dbReference>
<protein>
    <recommendedName>
        <fullName evidence="4">DUF1580 domain-containing protein</fullName>
    </recommendedName>
</protein>
<reference evidence="2 3" key="1">
    <citation type="submission" date="2019-02" db="EMBL/GenBank/DDBJ databases">
        <title>Deep-cultivation of Planctomycetes and their phenomic and genomic characterization uncovers novel biology.</title>
        <authorList>
            <person name="Wiegand S."/>
            <person name="Jogler M."/>
            <person name="Boedeker C."/>
            <person name="Pinto D."/>
            <person name="Vollmers J."/>
            <person name="Rivas-Marin E."/>
            <person name="Kohn T."/>
            <person name="Peeters S.H."/>
            <person name="Heuer A."/>
            <person name="Rast P."/>
            <person name="Oberbeckmann S."/>
            <person name="Bunk B."/>
            <person name="Jeske O."/>
            <person name="Meyerdierks A."/>
            <person name="Storesund J.E."/>
            <person name="Kallscheuer N."/>
            <person name="Luecker S."/>
            <person name="Lage O.M."/>
            <person name="Pohl T."/>
            <person name="Merkel B.J."/>
            <person name="Hornburger P."/>
            <person name="Mueller R.-W."/>
            <person name="Bruemmer F."/>
            <person name="Labrenz M."/>
            <person name="Spormann A.M."/>
            <person name="Op den Camp H."/>
            <person name="Overmann J."/>
            <person name="Amann R."/>
            <person name="Jetten M.S.M."/>
            <person name="Mascher T."/>
            <person name="Medema M.H."/>
            <person name="Devos D.P."/>
            <person name="Kaster A.-K."/>
            <person name="Ovreas L."/>
            <person name="Rohde M."/>
            <person name="Galperin M.Y."/>
            <person name="Jogler C."/>
        </authorList>
    </citation>
    <scope>NUCLEOTIDE SEQUENCE [LARGE SCALE GENOMIC DNA]</scope>
    <source>
        <strain evidence="2 3">ETA_A1</strain>
    </source>
</reference>
<name>A0A517Y1G2_9BACT</name>
<feature type="compositionally biased region" description="Basic and acidic residues" evidence="1">
    <location>
        <begin position="87"/>
        <end position="97"/>
    </location>
</feature>
<proteinExistence type="predicted"/>
<evidence type="ECO:0000313" key="2">
    <source>
        <dbReference type="EMBL" id="QDU23609.1"/>
    </source>
</evidence>
<keyword evidence="3" id="KW-1185">Reference proteome</keyword>
<gene>
    <name evidence="2" type="ORF">ETAA1_56130</name>
</gene>
<evidence type="ECO:0000313" key="3">
    <source>
        <dbReference type="Proteomes" id="UP000319576"/>
    </source>
</evidence>
<dbReference type="InterPro" id="IPR011474">
    <property type="entry name" value="DUF1580"/>
</dbReference>